<dbReference type="PANTHER" id="PTHR10961">
    <property type="entry name" value="PEROXISOMAL SARCOSINE OXIDASE"/>
    <property type="match status" value="1"/>
</dbReference>
<dbReference type="GO" id="GO:0050131">
    <property type="term" value="F:N-methyl-L-amino-acid oxidase activity"/>
    <property type="evidence" value="ECO:0007669"/>
    <property type="project" value="UniProtKB-EC"/>
</dbReference>
<dbReference type="InterPro" id="IPR045170">
    <property type="entry name" value="MTOX"/>
</dbReference>
<evidence type="ECO:0000256" key="3">
    <source>
        <dbReference type="ARBA" id="ARBA00022827"/>
    </source>
</evidence>
<dbReference type="InterPro" id="IPR006076">
    <property type="entry name" value="FAD-dep_OxRdtase"/>
</dbReference>
<evidence type="ECO:0000259" key="5">
    <source>
        <dbReference type="Pfam" id="PF01266"/>
    </source>
</evidence>
<evidence type="ECO:0000256" key="2">
    <source>
        <dbReference type="ARBA" id="ARBA00022630"/>
    </source>
</evidence>
<dbReference type="PANTHER" id="PTHR10961:SF7">
    <property type="entry name" value="FAD DEPENDENT OXIDOREDUCTASE DOMAIN-CONTAINING PROTEIN"/>
    <property type="match status" value="1"/>
</dbReference>
<dbReference type="NCBIfam" id="NF008425">
    <property type="entry name" value="PRK11259.1"/>
    <property type="match status" value="1"/>
</dbReference>
<dbReference type="Proteomes" id="UP001236014">
    <property type="component" value="Chromosome"/>
</dbReference>
<dbReference type="PROSITE" id="PS00895">
    <property type="entry name" value="3_HYDROXYISOBUT_DH"/>
    <property type="match status" value="1"/>
</dbReference>
<dbReference type="GO" id="GO:0050660">
    <property type="term" value="F:flavin adenine dinucleotide binding"/>
    <property type="evidence" value="ECO:0007669"/>
    <property type="project" value="InterPro"/>
</dbReference>
<protein>
    <submittedName>
        <fullName evidence="6">N-methyl-L-tryptophan oxidase</fullName>
        <ecNumber evidence="6">1.5.3.2</ecNumber>
    </submittedName>
</protein>
<accession>A0A9Y2IMG0</accession>
<dbReference type="SUPFAM" id="SSF51905">
    <property type="entry name" value="FAD/NAD(P)-binding domain"/>
    <property type="match status" value="1"/>
</dbReference>
<dbReference type="GO" id="GO:0008115">
    <property type="term" value="F:sarcosine oxidase activity"/>
    <property type="evidence" value="ECO:0007669"/>
    <property type="project" value="TreeGrafter"/>
</dbReference>
<evidence type="ECO:0000313" key="7">
    <source>
        <dbReference type="Proteomes" id="UP001236014"/>
    </source>
</evidence>
<dbReference type="EMBL" id="CP127294">
    <property type="protein sequence ID" value="WIX82054.1"/>
    <property type="molecule type" value="Genomic_DNA"/>
</dbReference>
<sequence length="381" mass="41649">MTHYDVIVIGLGGMGSAAAYRLAQRGQRVLGIDQFAPVHNLGSSHGGSRITRQAYLEGPDYVPLLLRAHELWDEVERDTGRHLFTRCGGLMAGPPDSRTITGSVLSAEKFDIPHELLDAAEIRRRFPTVAPRDDEVALYEPGAGFVSPEGSVAAHLQLAARHGAELHHEEQVFTWSTSESGVRVGTTSSYYTASRLVLCPGAWAPSLLADLGVDFEVQRQVQYWFEPADAAPFAADRHPVYLWETEQGDQFYGFPAHSPQGVKVASHYAGTPCTADTIDRRVHDDEVRAITRLVGSRLPKLGTFRRAATCLYTNTPDEDFVIAQHPAHPRLVVACGFSGHGFKFVPVVGEIVADLVVDGSTTHPIALFDPARFDPAGFDER</sequence>
<dbReference type="KEGG" id="acab:QRX50_15465"/>
<dbReference type="SUPFAM" id="SSF54373">
    <property type="entry name" value="FAD-linked reductases, C-terminal domain"/>
    <property type="match status" value="1"/>
</dbReference>
<proteinExistence type="predicted"/>
<keyword evidence="4 6" id="KW-0560">Oxidoreductase</keyword>
<dbReference type="Gene3D" id="3.30.9.10">
    <property type="entry name" value="D-Amino Acid Oxidase, subunit A, domain 2"/>
    <property type="match status" value="1"/>
</dbReference>
<evidence type="ECO:0000256" key="1">
    <source>
        <dbReference type="ARBA" id="ARBA00001974"/>
    </source>
</evidence>
<dbReference type="RefSeq" id="WP_285972632.1">
    <property type="nucleotide sequence ID" value="NZ_CP127294.1"/>
</dbReference>
<dbReference type="Gene3D" id="3.50.50.60">
    <property type="entry name" value="FAD/NAD(P)-binding domain"/>
    <property type="match status" value="1"/>
</dbReference>
<keyword evidence="2" id="KW-0285">Flavoprotein</keyword>
<dbReference type="InterPro" id="IPR002204">
    <property type="entry name" value="3-OH-isobutyrate_DH-rel_CS"/>
</dbReference>
<keyword evidence="7" id="KW-1185">Reference proteome</keyword>
<comment type="cofactor">
    <cofactor evidence="1">
        <name>FAD</name>
        <dbReference type="ChEBI" id="CHEBI:57692"/>
    </cofactor>
</comment>
<reference evidence="6 7" key="1">
    <citation type="submission" date="2023-06" db="EMBL/GenBank/DDBJ databases">
        <authorList>
            <person name="Oyuntsetseg B."/>
            <person name="Kim S.B."/>
        </authorList>
    </citation>
    <scope>NUCLEOTIDE SEQUENCE [LARGE SCALE GENOMIC DNA]</scope>
    <source>
        <strain evidence="6 7">2-15</strain>
    </source>
</reference>
<dbReference type="AlphaFoldDB" id="A0A9Y2IMG0"/>
<feature type="domain" description="FAD dependent oxidoreductase" evidence="5">
    <location>
        <begin position="5"/>
        <end position="355"/>
    </location>
</feature>
<evidence type="ECO:0000313" key="6">
    <source>
        <dbReference type="EMBL" id="WIX82054.1"/>
    </source>
</evidence>
<name>A0A9Y2IMG0_9PSEU</name>
<evidence type="ECO:0000256" key="4">
    <source>
        <dbReference type="ARBA" id="ARBA00023002"/>
    </source>
</evidence>
<keyword evidence="3" id="KW-0274">FAD</keyword>
<dbReference type="EC" id="1.5.3.2" evidence="6"/>
<dbReference type="Pfam" id="PF01266">
    <property type="entry name" value="DAO"/>
    <property type="match status" value="1"/>
</dbReference>
<dbReference type="InterPro" id="IPR036188">
    <property type="entry name" value="FAD/NAD-bd_sf"/>
</dbReference>
<gene>
    <name evidence="6" type="primary">solA</name>
    <name evidence="6" type="ORF">QRX50_15465</name>
</gene>
<organism evidence="6 7">
    <name type="scientific">Amycolatopsis carbonis</name>
    <dbReference type="NCBI Taxonomy" id="715471"/>
    <lineage>
        <taxon>Bacteria</taxon>
        <taxon>Bacillati</taxon>
        <taxon>Actinomycetota</taxon>
        <taxon>Actinomycetes</taxon>
        <taxon>Pseudonocardiales</taxon>
        <taxon>Pseudonocardiaceae</taxon>
        <taxon>Amycolatopsis</taxon>
    </lineage>
</organism>